<evidence type="ECO:0000313" key="2">
    <source>
        <dbReference type="Proteomes" id="UP000094527"/>
    </source>
</evidence>
<reference evidence="1 2" key="1">
    <citation type="journal article" date="2016" name="Genome Biol. Evol.">
        <title>Gene Family Evolution Reflects Adaptation to Soil Environmental Stressors in the Genome of the Collembolan Orchesella cincta.</title>
        <authorList>
            <person name="Faddeeva-Vakhrusheva A."/>
            <person name="Derks M.F."/>
            <person name="Anvar S.Y."/>
            <person name="Agamennone V."/>
            <person name="Suring W."/>
            <person name="Smit S."/>
            <person name="van Straalen N.M."/>
            <person name="Roelofs D."/>
        </authorList>
    </citation>
    <scope>NUCLEOTIDE SEQUENCE [LARGE SCALE GENOMIC DNA]</scope>
    <source>
        <tissue evidence="1">Mixed pool</tissue>
    </source>
</reference>
<proteinExistence type="predicted"/>
<keyword evidence="2" id="KW-1185">Reference proteome</keyword>
<dbReference type="EMBL" id="LJIJ01000875">
    <property type="protein sequence ID" value="ODM93987.1"/>
    <property type="molecule type" value="Genomic_DNA"/>
</dbReference>
<evidence type="ECO:0000313" key="1">
    <source>
        <dbReference type="EMBL" id="ODM93987.1"/>
    </source>
</evidence>
<name>A0A1D2MLV1_ORCCI</name>
<accession>A0A1D2MLV1</accession>
<comment type="caution">
    <text evidence="1">The sequence shown here is derived from an EMBL/GenBank/DDBJ whole genome shotgun (WGS) entry which is preliminary data.</text>
</comment>
<protein>
    <submittedName>
        <fullName evidence="1">Uncharacterized protein</fullName>
    </submittedName>
</protein>
<dbReference type="AlphaFoldDB" id="A0A1D2MLV1"/>
<dbReference type="Proteomes" id="UP000094527">
    <property type="component" value="Unassembled WGS sequence"/>
</dbReference>
<sequence>MLCRVNPSFLTLIPELTKLFGLRLHQITAHYGGTSLALNRLLSSSSKTDNSSLPEAYKVVFIEMTHSPYLH</sequence>
<organism evidence="1 2">
    <name type="scientific">Orchesella cincta</name>
    <name type="common">Springtail</name>
    <name type="synonym">Podura cincta</name>
    <dbReference type="NCBI Taxonomy" id="48709"/>
    <lineage>
        <taxon>Eukaryota</taxon>
        <taxon>Metazoa</taxon>
        <taxon>Ecdysozoa</taxon>
        <taxon>Arthropoda</taxon>
        <taxon>Hexapoda</taxon>
        <taxon>Collembola</taxon>
        <taxon>Entomobryomorpha</taxon>
        <taxon>Entomobryoidea</taxon>
        <taxon>Orchesellidae</taxon>
        <taxon>Orchesellinae</taxon>
        <taxon>Orchesella</taxon>
    </lineage>
</organism>
<gene>
    <name evidence="1" type="ORF">Ocin01_12693</name>
</gene>